<sequence length="184" mass="20016">MPIWQFIVVVVHVFSAIIWIGGAIFLALVMVPVARGMEPPAMGLMFLRKAALRFRGIAWVLLGLLVVSGMAAFESRGLGFDRFTEDGFWSTEIGTALGLKIVLVGILLVMSGVHDFILGPRLAQAMQLVPRGEQPPASIVSARKRLIMLARLNMLIAIVVAVLGLMLVRGVPSYAFSWLGLFSK</sequence>
<evidence type="ECO:0000313" key="5">
    <source>
        <dbReference type="Proteomes" id="UP001219901"/>
    </source>
</evidence>
<dbReference type="RefSeq" id="WP_342826633.1">
    <property type="nucleotide sequence ID" value="NZ_CP046147.1"/>
</dbReference>
<feature type="transmembrane region" description="Helical" evidence="1">
    <location>
        <begin position="152"/>
        <end position="171"/>
    </location>
</feature>
<keyword evidence="1" id="KW-0812">Transmembrane</keyword>
<reference evidence="4" key="2">
    <citation type="journal article" date="2023" name="Nat. Commun.">
        <title>Cultivation of marine bacteria of the SAR202 clade.</title>
        <authorList>
            <person name="Lim Y."/>
            <person name="Seo J.H."/>
            <person name="Giovannoni S.J."/>
            <person name="Kang I."/>
            <person name="Cho J.C."/>
        </authorList>
    </citation>
    <scope>NUCLEOTIDE SEQUENCE</scope>
    <source>
        <strain evidence="4">JH1073</strain>
    </source>
</reference>
<feature type="transmembrane region" description="Helical" evidence="1">
    <location>
        <begin position="52"/>
        <end position="73"/>
    </location>
</feature>
<keyword evidence="1" id="KW-1133">Transmembrane helix</keyword>
<dbReference type="GO" id="GO:0016020">
    <property type="term" value="C:membrane"/>
    <property type="evidence" value="ECO:0007669"/>
    <property type="project" value="InterPro"/>
</dbReference>
<dbReference type="AlphaFoldDB" id="A0AAJ6CVY1"/>
<dbReference type="Proteomes" id="UP001219901">
    <property type="component" value="Chromosome"/>
</dbReference>
<evidence type="ECO:0000313" key="4">
    <source>
        <dbReference type="EMBL" id="WFG40490.1"/>
    </source>
</evidence>
<reference evidence="5 6" key="1">
    <citation type="submission" date="2019-11" db="EMBL/GenBank/DDBJ databases">
        <authorList>
            <person name="Cho J.-C."/>
        </authorList>
    </citation>
    <scope>NUCLEOTIDE SEQUENCE [LARGE SCALE GENOMIC DNA]</scope>
    <source>
        <strain evidence="4 5">JH1073</strain>
        <strain evidence="3 6">JH702</strain>
    </source>
</reference>
<feature type="transmembrane region" description="Helical" evidence="1">
    <location>
        <begin position="93"/>
        <end position="118"/>
    </location>
</feature>
<dbReference type="Proteomes" id="UP001321249">
    <property type="component" value="Unassembled WGS sequence"/>
</dbReference>
<keyword evidence="1" id="KW-0472">Membrane</keyword>
<evidence type="ECO:0000313" key="6">
    <source>
        <dbReference type="Proteomes" id="UP001321249"/>
    </source>
</evidence>
<reference evidence="5" key="3">
    <citation type="submission" date="2023-06" db="EMBL/GenBank/DDBJ databases">
        <title>Pangenomics reveal diversification of enzyme families and niche specialization in globally abundant SAR202 bacteria.</title>
        <authorList>
            <person name="Saw J.H.W."/>
        </authorList>
    </citation>
    <scope>NUCLEOTIDE SEQUENCE [LARGE SCALE GENOMIC DNA]</scope>
    <source>
        <strain evidence="5">JH1073</strain>
    </source>
</reference>
<feature type="transmembrane region" description="Helical" evidence="1">
    <location>
        <begin position="6"/>
        <end position="31"/>
    </location>
</feature>
<protein>
    <recommendedName>
        <fullName evidence="2">Copper resistance protein D domain-containing protein</fullName>
    </recommendedName>
</protein>
<gene>
    <name evidence="3" type="ORF">GKO46_12545</name>
    <name evidence="4" type="ORF">GKO48_13060</name>
</gene>
<dbReference type="EMBL" id="WMBE01000004">
    <property type="protein sequence ID" value="MDG0867896.1"/>
    <property type="molecule type" value="Genomic_DNA"/>
</dbReference>
<dbReference type="EMBL" id="CP046147">
    <property type="protein sequence ID" value="WFG40490.1"/>
    <property type="molecule type" value="Genomic_DNA"/>
</dbReference>
<dbReference type="InterPro" id="IPR008457">
    <property type="entry name" value="Cu-R_CopD_dom"/>
</dbReference>
<organism evidence="4 5">
    <name type="scientific">Candidatus Lucifugimonas marina</name>
    <dbReference type="NCBI Taxonomy" id="3038979"/>
    <lineage>
        <taxon>Bacteria</taxon>
        <taxon>Bacillati</taxon>
        <taxon>Chloroflexota</taxon>
        <taxon>Dehalococcoidia</taxon>
        <taxon>SAR202 cluster</taxon>
        <taxon>Candidatus Lucifugimonadales</taxon>
        <taxon>Candidatus Lucifugimonadaceae</taxon>
        <taxon>Candidatus Lucifugimonas</taxon>
    </lineage>
</organism>
<evidence type="ECO:0000259" key="2">
    <source>
        <dbReference type="Pfam" id="PF05425"/>
    </source>
</evidence>
<evidence type="ECO:0000256" key="1">
    <source>
        <dbReference type="SAM" id="Phobius"/>
    </source>
</evidence>
<accession>A0AAJ6CVY1</accession>
<evidence type="ECO:0000313" key="3">
    <source>
        <dbReference type="EMBL" id="MDG0867896.1"/>
    </source>
</evidence>
<feature type="domain" description="Copper resistance protein D" evidence="2">
    <location>
        <begin position="51"/>
        <end position="163"/>
    </location>
</feature>
<keyword evidence="5" id="KW-1185">Reference proteome</keyword>
<proteinExistence type="predicted"/>
<dbReference type="Pfam" id="PF05425">
    <property type="entry name" value="CopD"/>
    <property type="match status" value="1"/>
</dbReference>
<name>A0AAJ6CVY1_9CHLR</name>